<proteinExistence type="predicted"/>
<organism evidence="2 3">
    <name type="scientific">Halorhabdus utahensis (strain DSM 12940 / JCM 11049 / AX-2)</name>
    <dbReference type="NCBI Taxonomy" id="519442"/>
    <lineage>
        <taxon>Archaea</taxon>
        <taxon>Methanobacteriati</taxon>
        <taxon>Methanobacteriota</taxon>
        <taxon>Stenosarchaea group</taxon>
        <taxon>Halobacteria</taxon>
        <taxon>Halobacteriales</taxon>
        <taxon>Haloarculaceae</taxon>
        <taxon>Halorhabdus</taxon>
    </lineage>
</organism>
<dbReference type="KEGG" id="hut:Huta_0384"/>
<feature type="region of interest" description="Disordered" evidence="1">
    <location>
        <begin position="94"/>
        <end position="133"/>
    </location>
</feature>
<evidence type="ECO:0000256" key="1">
    <source>
        <dbReference type="SAM" id="MobiDB-lite"/>
    </source>
</evidence>
<name>C7NRD4_HALUD</name>
<protein>
    <submittedName>
        <fullName evidence="2">Uncharacterized protein</fullName>
    </submittedName>
</protein>
<evidence type="ECO:0000313" key="3">
    <source>
        <dbReference type="Proteomes" id="UP000002071"/>
    </source>
</evidence>
<dbReference type="Proteomes" id="UP000002071">
    <property type="component" value="Chromosome"/>
</dbReference>
<dbReference type="AlphaFoldDB" id="C7NRD4"/>
<sequence length="133" mass="15090">MVSPAGGWEDTKHGYENDDVAITVREIRGSDWGDDRSVNFTRWQVQVRRGPPGYAQIDDLAEYDEPRPAWELAHMLTHLFDEYGDDRVIMSLTDSVKGDRPERPESGPTEADPETHLRNCLGDDDHLLDAVPE</sequence>
<keyword evidence="3" id="KW-1185">Reference proteome</keyword>
<dbReference type="EMBL" id="CP001687">
    <property type="protein sequence ID" value="ACV10571.1"/>
    <property type="molecule type" value="Genomic_DNA"/>
</dbReference>
<accession>C7NRD4</accession>
<reference evidence="2 3" key="1">
    <citation type="journal article" date="2009" name="Stand. Genomic Sci.">
        <title>Complete genome sequence of Halorhabdus utahensis type strain (AX-2).</title>
        <authorList>
            <person name="Anderson I."/>
            <person name="Tindall B.J."/>
            <person name="Pomrenke H."/>
            <person name="Goker M."/>
            <person name="Lapidus A."/>
            <person name="Nolan M."/>
            <person name="Copeland A."/>
            <person name="Glavina Del Rio T."/>
            <person name="Chen F."/>
            <person name="Tice H."/>
            <person name="Cheng J.F."/>
            <person name="Lucas S."/>
            <person name="Chertkov O."/>
            <person name="Bruce D."/>
            <person name="Brettin T."/>
            <person name="Detter J.C."/>
            <person name="Han C."/>
            <person name="Goodwin L."/>
            <person name="Land M."/>
            <person name="Hauser L."/>
            <person name="Chang Y.J."/>
            <person name="Jeffries C.D."/>
            <person name="Pitluck S."/>
            <person name="Pati A."/>
            <person name="Mavromatis K."/>
            <person name="Ivanova N."/>
            <person name="Ovchinnikova G."/>
            <person name="Chen A."/>
            <person name="Palaniappan K."/>
            <person name="Chain P."/>
            <person name="Rohde M."/>
            <person name="Bristow J."/>
            <person name="Eisen J.A."/>
            <person name="Markowitz V."/>
            <person name="Hugenholtz P."/>
            <person name="Kyrpides N.C."/>
            <person name="Klenk H.P."/>
        </authorList>
    </citation>
    <scope>NUCLEOTIDE SEQUENCE [LARGE SCALE GENOMIC DNA]</scope>
    <source>
        <strain evidence="3">DSM 12940 / JCM 11049 / AX-2</strain>
    </source>
</reference>
<gene>
    <name evidence="2" type="ordered locus">Huta_0384</name>
</gene>
<evidence type="ECO:0000313" key="2">
    <source>
        <dbReference type="EMBL" id="ACV10571.1"/>
    </source>
</evidence>
<dbReference type="GeneID" id="8382649"/>
<dbReference type="OrthoDB" id="203024at2157"/>
<feature type="compositionally biased region" description="Basic and acidic residues" evidence="1">
    <location>
        <begin position="96"/>
        <end position="105"/>
    </location>
</feature>
<dbReference type="RefSeq" id="WP_012795448.1">
    <property type="nucleotide sequence ID" value="NC_013158.1"/>
</dbReference>
<dbReference type="HOGENOM" id="CLU_1901891_0_0_2"/>
<feature type="compositionally biased region" description="Basic and acidic residues" evidence="1">
    <location>
        <begin position="113"/>
        <end position="133"/>
    </location>
</feature>